<keyword evidence="1" id="KW-0472">Membrane</keyword>
<evidence type="ECO:0000256" key="1">
    <source>
        <dbReference type="SAM" id="Phobius"/>
    </source>
</evidence>
<dbReference type="Proteomes" id="UP000219440">
    <property type="component" value="Unassembled WGS sequence"/>
</dbReference>
<keyword evidence="3" id="KW-1185">Reference proteome</keyword>
<dbReference type="AlphaFoldDB" id="A0A2C8YT16"/>
<reference evidence="2 3" key="1">
    <citation type="submission" date="2017-09" db="EMBL/GenBank/DDBJ databases">
        <authorList>
            <person name="Ehlers B."/>
            <person name="Leendertz F.H."/>
        </authorList>
    </citation>
    <scope>NUCLEOTIDE SEQUENCE [LARGE SCALE GENOMIC DNA]</scope>
    <source>
        <strain evidence="2 3">CGMCC 1.05381</strain>
    </source>
</reference>
<keyword evidence="1" id="KW-0812">Transmembrane</keyword>
<proteinExistence type="predicted"/>
<name>A0A2C8YT16_9MICO</name>
<keyword evidence="1" id="KW-1133">Transmembrane helix</keyword>
<protein>
    <submittedName>
        <fullName evidence="2">Uncharacterized protein</fullName>
    </submittedName>
</protein>
<evidence type="ECO:0000313" key="3">
    <source>
        <dbReference type="Proteomes" id="UP000219440"/>
    </source>
</evidence>
<feature type="transmembrane region" description="Helical" evidence="1">
    <location>
        <begin position="103"/>
        <end position="130"/>
    </location>
</feature>
<gene>
    <name evidence="2" type="ORF">SAMN06296378_0615</name>
</gene>
<evidence type="ECO:0000313" key="2">
    <source>
        <dbReference type="EMBL" id="SOE53825.1"/>
    </source>
</evidence>
<dbReference type="EMBL" id="OCST01000001">
    <property type="protein sequence ID" value="SOE53825.1"/>
    <property type="molecule type" value="Genomic_DNA"/>
</dbReference>
<accession>A0A2C8YT16</accession>
<dbReference type="OrthoDB" id="4374883at2"/>
<dbReference type="RefSeq" id="WP_143544620.1">
    <property type="nucleotide sequence ID" value="NZ_BMLC01000002.1"/>
</dbReference>
<feature type="transmembrane region" description="Helical" evidence="1">
    <location>
        <begin position="67"/>
        <end position="91"/>
    </location>
</feature>
<sequence length="135" mass="14369">MTQEQIAQCPQCERTYQETDRFCQICGVQLQLVAPSTAPVAPQPHPQVLASKPLANSAVQVRWNTQAILGFVFLLVGITVAAIPFAHVALAKLKTTGERGRPLAIVTLVLAYPLFALVMTLFITSIVIAATGGAG</sequence>
<organism evidence="2 3">
    <name type="scientific">Salinibacterium xinjiangense</name>
    <dbReference type="NCBI Taxonomy" id="386302"/>
    <lineage>
        <taxon>Bacteria</taxon>
        <taxon>Bacillati</taxon>
        <taxon>Actinomycetota</taxon>
        <taxon>Actinomycetes</taxon>
        <taxon>Micrococcales</taxon>
        <taxon>Microbacteriaceae</taxon>
        <taxon>Salinibacterium</taxon>
    </lineage>
</organism>